<sequence length="282" mass="31436">MSSQQVFLDHLLLQFSTVQFETPSAWLTDRFTIVEGGTHAGGLSRNKLIIFADGTYLELLNWIKRPDNWRDRPGDFALTTLKPITAEDNRDRIVRALDSISDEGSLGITYSQPIEGGRKTLQGDNVRWKILKAIYTDTMSAAPERYHPRGRTDAPFFCHDVTDRIFRVPYNLPSVVNHPSGATGISGIEVLVPKNKLQSYITLYTGIVGSSPQLSETNGESRAEFELRAPGSLDSRGIIRIRAAKSEEDERYLQVKGVGISSLIIRSESAGDFLFPVSDYLL</sequence>
<accession>A0A317WKD9</accession>
<protein>
    <recommendedName>
        <fullName evidence="1">Glyoxalase-like domain-containing protein</fullName>
    </recommendedName>
</protein>
<dbReference type="InterPro" id="IPR029068">
    <property type="entry name" value="Glyas_Bleomycin-R_OHBP_Dase"/>
</dbReference>
<evidence type="ECO:0000313" key="2">
    <source>
        <dbReference type="EMBL" id="PWY86934.1"/>
    </source>
</evidence>
<dbReference type="PANTHER" id="PTHR40265:SF1">
    <property type="entry name" value="GLYOXALASE-LIKE DOMAIN-CONTAINING PROTEIN"/>
    <property type="match status" value="1"/>
</dbReference>
<dbReference type="AlphaFoldDB" id="A0A317WKD9"/>
<dbReference type="VEuPathDB" id="FungiDB:BO70DRAFT_214020"/>
<organism evidence="2 3">
    <name type="scientific">Aspergillus heteromorphus CBS 117.55</name>
    <dbReference type="NCBI Taxonomy" id="1448321"/>
    <lineage>
        <taxon>Eukaryota</taxon>
        <taxon>Fungi</taxon>
        <taxon>Dikarya</taxon>
        <taxon>Ascomycota</taxon>
        <taxon>Pezizomycotina</taxon>
        <taxon>Eurotiomycetes</taxon>
        <taxon>Eurotiomycetidae</taxon>
        <taxon>Eurotiales</taxon>
        <taxon>Aspergillaceae</taxon>
        <taxon>Aspergillus</taxon>
        <taxon>Aspergillus subgen. Circumdati</taxon>
    </lineage>
</organism>
<dbReference type="InterPro" id="IPR025870">
    <property type="entry name" value="Glyoxalase-like_dom"/>
</dbReference>
<dbReference type="PANTHER" id="PTHR40265">
    <property type="entry name" value="BLL2707 PROTEIN"/>
    <property type="match status" value="1"/>
</dbReference>
<feature type="domain" description="Glyoxalase-like" evidence="1">
    <location>
        <begin position="8"/>
        <end position="195"/>
    </location>
</feature>
<gene>
    <name evidence="2" type="ORF">BO70DRAFT_214020</name>
</gene>
<dbReference type="Gene3D" id="3.10.180.10">
    <property type="entry name" value="2,3-Dihydroxybiphenyl 1,2-Dioxygenase, domain 1"/>
    <property type="match status" value="1"/>
</dbReference>
<name>A0A317WKD9_9EURO</name>
<reference evidence="2 3" key="1">
    <citation type="submission" date="2016-12" db="EMBL/GenBank/DDBJ databases">
        <title>The genomes of Aspergillus section Nigri reveals drivers in fungal speciation.</title>
        <authorList>
            <consortium name="DOE Joint Genome Institute"/>
            <person name="Vesth T.C."/>
            <person name="Nybo J."/>
            <person name="Theobald S."/>
            <person name="Brandl J."/>
            <person name="Frisvad J.C."/>
            <person name="Nielsen K.F."/>
            <person name="Lyhne E.K."/>
            <person name="Kogle M.E."/>
            <person name="Kuo A."/>
            <person name="Riley R."/>
            <person name="Clum A."/>
            <person name="Nolan M."/>
            <person name="Lipzen A."/>
            <person name="Salamov A."/>
            <person name="Henrissat B."/>
            <person name="Wiebenga A."/>
            <person name="De Vries R.P."/>
            <person name="Grigoriev I.V."/>
            <person name="Mortensen U.H."/>
            <person name="Andersen M.R."/>
            <person name="Baker S.E."/>
        </authorList>
    </citation>
    <scope>NUCLEOTIDE SEQUENCE [LARGE SCALE GENOMIC DNA]</scope>
    <source>
        <strain evidence="2 3">CBS 117.55</strain>
    </source>
</reference>
<dbReference type="RefSeq" id="XP_025401166.1">
    <property type="nucleotide sequence ID" value="XM_025538667.1"/>
</dbReference>
<dbReference type="Pfam" id="PF13468">
    <property type="entry name" value="Glyoxalase_3"/>
    <property type="match status" value="1"/>
</dbReference>
<keyword evidence="3" id="KW-1185">Reference proteome</keyword>
<evidence type="ECO:0000259" key="1">
    <source>
        <dbReference type="Pfam" id="PF13468"/>
    </source>
</evidence>
<comment type="caution">
    <text evidence="2">The sequence shown here is derived from an EMBL/GenBank/DDBJ whole genome shotgun (WGS) entry which is preliminary data.</text>
</comment>
<evidence type="ECO:0000313" key="3">
    <source>
        <dbReference type="Proteomes" id="UP000247233"/>
    </source>
</evidence>
<dbReference type="EMBL" id="MSFL01000007">
    <property type="protein sequence ID" value="PWY86934.1"/>
    <property type="molecule type" value="Genomic_DNA"/>
</dbReference>
<proteinExistence type="predicted"/>
<dbReference type="GeneID" id="37060904"/>
<dbReference type="OrthoDB" id="408973at2759"/>
<dbReference type="Proteomes" id="UP000247233">
    <property type="component" value="Unassembled WGS sequence"/>
</dbReference>